<evidence type="ECO:0000313" key="2">
    <source>
        <dbReference type="Proteomes" id="UP000790709"/>
    </source>
</evidence>
<keyword evidence="2" id="KW-1185">Reference proteome</keyword>
<name>A0ACB8AYG5_9AGAM</name>
<reference evidence="1" key="1">
    <citation type="journal article" date="2021" name="New Phytol.">
        <title>Evolutionary innovations through gain and loss of genes in the ectomycorrhizal Boletales.</title>
        <authorList>
            <person name="Wu G."/>
            <person name="Miyauchi S."/>
            <person name="Morin E."/>
            <person name="Kuo A."/>
            <person name="Drula E."/>
            <person name="Varga T."/>
            <person name="Kohler A."/>
            <person name="Feng B."/>
            <person name="Cao Y."/>
            <person name="Lipzen A."/>
            <person name="Daum C."/>
            <person name="Hundley H."/>
            <person name="Pangilinan J."/>
            <person name="Johnson J."/>
            <person name="Barry K."/>
            <person name="LaButti K."/>
            <person name="Ng V."/>
            <person name="Ahrendt S."/>
            <person name="Min B."/>
            <person name="Choi I.G."/>
            <person name="Park H."/>
            <person name="Plett J.M."/>
            <person name="Magnuson J."/>
            <person name="Spatafora J.W."/>
            <person name="Nagy L.G."/>
            <person name="Henrissat B."/>
            <person name="Grigoriev I.V."/>
            <person name="Yang Z.L."/>
            <person name="Xu J."/>
            <person name="Martin F.M."/>
        </authorList>
    </citation>
    <scope>NUCLEOTIDE SEQUENCE</scope>
    <source>
        <strain evidence="1">KUC20120723A-06</strain>
    </source>
</reference>
<gene>
    <name evidence="1" type="ORF">BV22DRAFT_1134588</name>
</gene>
<protein>
    <submittedName>
        <fullName evidence="1">Uncharacterized protein</fullName>
    </submittedName>
</protein>
<dbReference type="Proteomes" id="UP000790709">
    <property type="component" value="Unassembled WGS sequence"/>
</dbReference>
<comment type="caution">
    <text evidence="1">The sequence shown here is derived from an EMBL/GenBank/DDBJ whole genome shotgun (WGS) entry which is preliminary data.</text>
</comment>
<organism evidence="1 2">
    <name type="scientific">Leucogyrophana mollusca</name>
    <dbReference type="NCBI Taxonomy" id="85980"/>
    <lineage>
        <taxon>Eukaryota</taxon>
        <taxon>Fungi</taxon>
        <taxon>Dikarya</taxon>
        <taxon>Basidiomycota</taxon>
        <taxon>Agaricomycotina</taxon>
        <taxon>Agaricomycetes</taxon>
        <taxon>Agaricomycetidae</taxon>
        <taxon>Boletales</taxon>
        <taxon>Boletales incertae sedis</taxon>
        <taxon>Leucogyrophana</taxon>
    </lineage>
</organism>
<accession>A0ACB8AYG5</accession>
<sequence>MSNQVKRHAILSQDSSFITETSFTRAPLNSRVSATPVIPNGTRKVKHESLGLLPLDIQEALILEDLSYILTGIEGTYITYDTDCSDDLSRGMHFILPPSLDPSLRDLTERILPTGTYYTAISSFIEQRSHFDYGLVNHALCAVIRDMLRDYQTLLSQLDHVFNNSSHFTLTKLWFYLHPTLRTLSLIYHLVLELQTVADASSGSTPASNSSSTSDAEADARDEALGLGGARFKAMLSLAAKDAGAESDIVVKGGEVLTIIYERMQSMSGDPTARALHSALLRAAGKPYVAMIRTWTTTGRLLDPCDEFCVKENKFINLSILEMDYTDEYWDEKYTVSAHSPSHFAPPSRLIQKLQLRDGSTTSPWSRRHRAGVPYPRPASRRLPGGACIPPLLEGWKHKILLAGRYLNVIRECSTDIAQIQFYSNEEELSMHDEKLYDFIENAYQHANHTLLQLLLKDQQLIPRLRTLKRYFLLSQSTYLRHFLELSHTELRKSAQSVSITKLQSLLDLAVNTDAAEGLGNVDDVVFREDLKVTLAGSELYEWLLEVASVNGVIGDEGSGPTSDKGRREREKRKEKERDDKKIPAIDALVLDYTVKFPLSLVISRKTILNYQLLFRFLLYLKHVEQSLSSMWIEHKTSLWRHAVPNHPELEKWRFRIFLLRAKMLAYVQEILAFSTFEVLEPNWRVLETKLAKVTTVDQLMMNHADFLDTCLKGCMLTSSKLLNTHSRLMVTCSTFAQYTSAFSKHVNKALAAVGTSEGDQEMAERWVFLSKFETHFDYWFNLNLDHIQLDASSGNVSLLPLVMRLKSIQADHA</sequence>
<dbReference type="EMBL" id="MU266786">
    <property type="protein sequence ID" value="KAH7918446.1"/>
    <property type="molecule type" value="Genomic_DNA"/>
</dbReference>
<proteinExistence type="predicted"/>
<evidence type="ECO:0000313" key="1">
    <source>
        <dbReference type="EMBL" id="KAH7918446.1"/>
    </source>
</evidence>